<name>A0A939QLU4_9MICO</name>
<dbReference type="InterPro" id="IPR016181">
    <property type="entry name" value="Acyl_CoA_acyltransferase"/>
</dbReference>
<dbReference type="Gene3D" id="3.40.630.30">
    <property type="match status" value="1"/>
</dbReference>
<evidence type="ECO:0000256" key="1">
    <source>
        <dbReference type="ARBA" id="ARBA00022679"/>
    </source>
</evidence>
<dbReference type="PROSITE" id="PS51186">
    <property type="entry name" value="GNAT"/>
    <property type="match status" value="1"/>
</dbReference>
<sequence length="152" mass="16509">MITLARADFRDPALATFLSAHLADMEPTAPPESRHALDLGALQRDGVRLWTAHADDELVGTVALADLAPGHAELKSMRTAPTHRSQGVGSRLLAHALEDARRRGTTRVSLETGSSDFFAAARALYRRAGFIDTAPFGEYREDPHSVYLTTSL</sequence>
<dbReference type="RefSeq" id="WP_208239141.1">
    <property type="nucleotide sequence ID" value="NZ_BAAAQU010000002.1"/>
</dbReference>
<evidence type="ECO:0000313" key="4">
    <source>
        <dbReference type="EMBL" id="MBO2990276.1"/>
    </source>
</evidence>
<dbReference type="GO" id="GO:0016747">
    <property type="term" value="F:acyltransferase activity, transferring groups other than amino-acyl groups"/>
    <property type="evidence" value="ECO:0007669"/>
    <property type="project" value="InterPro"/>
</dbReference>
<evidence type="ECO:0000313" key="5">
    <source>
        <dbReference type="Proteomes" id="UP000668403"/>
    </source>
</evidence>
<dbReference type="AlphaFoldDB" id="A0A939QLU4"/>
<accession>A0A939QLU4</accession>
<dbReference type="CDD" id="cd04301">
    <property type="entry name" value="NAT_SF"/>
    <property type="match status" value="1"/>
</dbReference>
<dbReference type="SUPFAM" id="SSF55729">
    <property type="entry name" value="Acyl-CoA N-acyltransferases (Nat)"/>
    <property type="match status" value="1"/>
</dbReference>
<reference evidence="4" key="1">
    <citation type="submission" date="2021-03" db="EMBL/GenBank/DDBJ databases">
        <title>Leucobacter chromiisoli sp. nov., isolated from chromium-containing soil of chemical plant.</title>
        <authorList>
            <person name="Xu Z."/>
        </authorList>
    </citation>
    <scope>NUCLEOTIDE SEQUENCE</scope>
    <source>
        <strain evidence="4">K 70/01</strain>
    </source>
</reference>
<dbReference type="Pfam" id="PF00583">
    <property type="entry name" value="Acetyltransf_1"/>
    <property type="match status" value="1"/>
</dbReference>
<organism evidence="4 5">
    <name type="scientific">Leucobacter tardus</name>
    <dbReference type="NCBI Taxonomy" id="501483"/>
    <lineage>
        <taxon>Bacteria</taxon>
        <taxon>Bacillati</taxon>
        <taxon>Actinomycetota</taxon>
        <taxon>Actinomycetes</taxon>
        <taxon>Micrococcales</taxon>
        <taxon>Microbacteriaceae</taxon>
        <taxon>Leucobacter</taxon>
    </lineage>
</organism>
<comment type="caution">
    <text evidence="4">The sequence shown here is derived from an EMBL/GenBank/DDBJ whole genome shotgun (WGS) entry which is preliminary data.</text>
</comment>
<evidence type="ECO:0000259" key="3">
    <source>
        <dbReference type="PROSITE" id="PS51186"/>
    </source>
</evidence>
<dbReference type="PANTHER" id="PTHR43877">
    <property type="entry name" value="AMINOALKYLPHOSPHONATE N-ACETYLTRANSFERASE-RELATED-RELATED"/>
    <property type="match status" value="1"/>
</dbReference>
<dbReference type="EMBL" id="JAGFBF010000005">
    <property type="protein sequence ID" value="MBO2990276.1"/>
    <property type="molecule type" value="Genomic_DNA"/>
</dbReference>
<feature type="domain" description="N-acetyltransferase" evidence="3">
    <location>
        <begin position="7"/>
        <end position="152"/>
    </location>
</feature>
<gene>
    <name evidence="4" type="ORF">J4H85_09760</name>
</gene>
<dbReference type="Proteomes" id="UP000668403">
    <property type="component" value="Unassembled WGS sequence"/>
</dbReference>
<evidence type="ECO:0000256" key="2">
    <source>
        <dbReference type="ARBA" id="ARBA00023315"/>
    </source>
</evidence>
<protein>
    <submittedName>
        <fullName evidence="4">GNAT family N-acetyltransferase</fullName>
    </submittedName>
</protein>
<dbReference type="InterPro" id="IPR050832">
    <property type="entry name" value="Bact_Acetyltransf"/>
</dbReference>
<dbReference type="PANTHER" id="PTHR43877:SF5">
    <property type="entry name" value="BLL8307 PROTEIN"/>
    <property type="match status" value="1"/>
</dbReference>
<dbReference type="InterPro" id="IPR000182">
    <property type="entry name" value="GNAT_dom"/>
</dbReference>
<keyword evidence="2" id="KW-0012">Acyltransferase</keyword>
<keyword evidence="1" id="KW-0808">Transferase</keyword>
<proteinExistence type="predicted"/>
<keyword evidence="5" id="KW-1185">Reference proteome</keyword>